<feature type="binding site" evidence="6">
    <location>
        <position position="93"/>
    </location>
    <ligand>
        <name>Mg(2+)</name>
        <dbReference type="ChEBI" id="CHEBI:18420"/>
        <label>1</label>
    </ligand>
</feature>
<feature type="binding site" evidence="6">
    <location>
        <begin position="113"/>
        <end position="116"/>
    </location>
    <ligand>
        <name>substrate</name>
    </ligand>
</feature>
<organism evidence="8 9">
    <name type="scientific">Nitrobacter hamburgensis (strain DSM 10229 / NCIMB 13809 / X14)</name>
    <dbReference type="NCBI Taxonomy" id="323097"/>
    <lineage>
        <taxon>Bacteria</taxon>
        <taxon>Pseudomonadati</taxon>
        <taxon>Pseudomonadota</taxon>
        <taxon>Alphaproteobacteria</taxon>
        <taxon>Hyphomicrobiales</taxon>
        <taxon>Nitrobacteraceae</taxon>
        <taxon>Nitrobacter</taxon>
    </lineage>
</organism>
<keyword evidence="6 7" id="KW-0479">Metal-binding</keyword>
<evidence type="ECO:0000313" key="8">
    <source>
        <dbReference type="EMBL" id="ABE64108.1"/>
    </source>
</evidence>
<evidence type="ECO:0000256" key="3">
    <source>
        <dbReference type="ARBA" id="ARBA00022519"/>
    </source>
</evidence>
<dbReference type="GO" id="GO:0050427">
    <property type="term" value="P:3'-phosphoadenosine 5'-phosphosulfate metabolic process"/>
    <property type="evidence" value="ECO:0007669"/>
    <property type="project" value="TreeGrafter"/>
</dbReference>
<dbReference type="EC" id="3.1.3.7" evidence="6"/>
<dbReference type="GO" id="GO:0000103">
    <property type="term" value="P:sulfate assimilation"/>
    <property type="evidence" value="ECO:0007669"/>
    <property type="project" value="TreeGrafter"/>
</dbReference>
<feature type="binding site" evidence="7">
    <location>
        <position position="111"/>
    </location>
    <ligand>
        <name>Mg(2+)</name>
        <dbReference type="ChEBI" id="CHEBI:18420"/>
        <label>1</label>
        <note>catalytic</note>
    </ligand>
</feature>
<comment type="function">
    <text evidence="6">Converts adenosine-3',5'-bisphosphate (PAP) to AMP.</text>
</comment>
<dbReference type="SUPFAM" id="SSF56655">
    <property type="entry name" value="Carbohydrate phosphatase"/>
    <property type="match status" value="1"/>
</dbReference>
<dbReference type="PROSITE" id="PS00630">
    <property type="entry name" value="IMP_2"/>
    <property type="match status" value="1"/>
</dbReference>
<proteinExistence type="inferred from homology"/>
<dbReference type="HOGENOM" id="CLU_044118_3_0_5"/>
<dbReference type="GO" id="GO:0046854">
    <property type="term" value="P:phosphatidylinositol phosphate biosynthetic process"/>
    <property type="evidence" value="ECO:0007669"/>
    <property type="project" value="InterPro"/>
</dbReference>
<comment type="similarity">
    <text evidence="1 6">Belongs to the inositol monophosphatase superfamily. CysQ family.</text>
</comment>
<feature type="binding site" evidence="6">
    <location>
        <position position="93"/>
    </location>
    <ligand>
        <name>substrate</name>
    </ligand>
</feature>
<dbReference type="GO" id="GO:0000287">
    <property type="term" value="F:magnesium ion binding"/>
    <property type="evidence" value="ECO:0007669"/>
    <property type="project" value="UniProtKB-UniRule"/>
</dbReference>
<feature type="binding site" evidence="6">
    <location>
        <position position="111"/>
    </location>
    <ligand>
        <name>Mg(2+)</name>
        <dbReference type="ChEBI" id="CHEBI:18420"/>
        <label>2</label>
    </ligand>
</feature>
<evidence type="ECO:0000256" key="4">
    <source>
        <dbReference type="ARBA" id="ARBA00022801"/>
    </source>
</evidence>
<keyword evidence="3 6" id="KW-0997">Cell inner membrane</keyword>
<keyword evidence="9" id="KW-1185">Reference proteome</keyword>
<dbReference type="PANTHER" id="PTHR43028:SF5">
    <property type="entry name" value="3'(2'),5'-BISPHOSPHATE NUCLEOTIDASE 1"/>
    <property type="match status" value="1"/>
</dbReference>
<protein>
    <recommendedName>
        <fullName evidence="6">3'(2'),5'-bisphosphate nucleotidase CysQ</fullName>
        <ecNumber evidence="6">3.1.3.7</ecNumber>
    </recommendedName>
    <alternativeName>
        <fullName evidence="6">3'(2'),5-bisphosphonucleoside 3'(2')-phosphohydrolase</fullName>
    </alternativeName>
    <alternativeName>
        <fullName evidence="6">3'-phosphoadenosine 5'-phosphate phosphatase</fullName>
        <shortName evidence="6">PAP phosphatase</shortName>
    </alternativeName>
</protein>
<dbReference type="Proteomes" id="UP000001953">
    <property type="component" value="Chromosome"/>
</dbReference>
<dbReference type="Gene3D" id="3.40.190.80">
    <property type="match status" value="1"/>
</dbReference>
<dbReference type="HAMAP" id="MF_02095">
    <property type="entry name" value="CysQ"/>
    <property type="match status" value="1"/>
</dbReference>
<keyword evidence="5 6" id="KW-0472">Membrane</keyword>
<dbReference type="InterPro" id="IPR000760">
    <property type="entry name" value="Inositol_monophosphatase-like"/>
</dbReference>
<dbReference type="AlphaFoldDB" id="Q1QI39"/>
<dbReference type="InterPro" id="IPR050725">
    <property type="entry name" value="CysQ/Inositol_MonoPase"/>
</dbReference>
<keyword evidence="4 6" id="KW-0378">Hydrolase</keyword>
<dbReference type="GO" id="GO:0008441">
    <property type="term" value="F:3'(2'),5'-bisphosphate nucleotidase activity"/>
    <property type="evidence" value="ECO:0007669"/>
    <property type="project" value="UniProtKB-UniRule"/>
</dbReference>
<dbReference type="InterPro" id="IPR006240">
    <property type="entry name" value="CysQ"/>
</dbReference>
<evidence type="ECO:0000256" key="7">
    <source>
        <dbReference type="PIRSR" id="PIRSR600760-2"/>
    </source>
</evidence>
<reference evidence="8 9" key="1">
    <citation type="submission" date="2006-03" db="EMBL/GenBank/DDBJ databases">
        <title>Complete sequence of chromosome of Nitrobacter hamburgensis X14.</title>
        <authorList>
            <consortium name="US DOE Joint Genome Institute"/>
            <person name="Copeland A."/>
            <person name="Lucas S."/>
            <person name="Lapidus A."/>
            <person name="Barry K."/>
            <person name="Detter J.C."/>
            <person name="Glavina del Rio T."/>
            <person name="Hammon N."/>
            <person name="Israni S."/>
            <person name="Dalin E."/>
            <person name="Tice H."/>
            <person name="Pitluck S."/>
            <person name="Chain P."/>
            <person name="Malfatti S."/>
            <person name="Shin M."/>
            <person name="Vergez L."/>
            <person name="Schmutz J."/>
            <person name="Larimer F."/>
            <person name="Land M."/>
            <person name="Hauser L."/>
            <person name="Kyrpides N."/>
            <person name="Ivanova N."/>
            <person name="Ward B."/>
            <person name="Arp D."/>
            <person name="Klotz M."/>
            <person name="Stein L."/>
            <person name="O'Mullan G."/>
            <person name="Starkenburg S."/>
            <person name="Sayavedra L."/>
            <person name="Poret-Peterson A.T."/>
            <person name="Gentry M.E."/>
            <person name="Bruce D."/>
            <person name="Richardson P."/>
        </authorList>
    </citation>
    <scope>NUCLEOTIDE SEQUENCE [LARGE SCALE GENOMIC DNA]</scope>
    <source>
        <strain evidence="9">DSM 10229 / NCIMB 13809 / X14</strain>
    </source>
</reference>
<accession>Q1QI39</accession>
<feature type="binding site" evidence="6">
    <location>
        <position position="244"/>
    </location>
    <ligand>
        <name>substrate</name>
    </ligand>
</feature>
<evidence type="ECO:0000256" key="2">
    <source>
        <dbReference type="ARBA" id="ARBA00022475"/>
    </source>
</evidence>
<comment type="subcellular location">
    <subcellularLocation>
        <location evidence="6">Cell inner membrane</location>
        <topology evidence="6">Peripheral membrane protein</topology>
        <orientation evidence="6">Cytoplasmic side</orientation>
    </subcellularLocation>
</comment>
<dbReference type="Gene3D" id="3.30.540.10">
    <property type="entry name" value="Fructose-1,6-Bisphosphatase, subunit A, domain 1"/>
    <property type="match status" value="1"/>
</dbReference>
<comment type="cofactor">
    <cofactor evidence="6 7">
        <name>Mg(2+)</name>
        <dbReference type="ChEBI" id="CHEBI:18420"/>
    </cofactor>
</comment>
<dbReference type="InterPro" id="IPR020550">
    <property type="entry name" value="Inositol_monophosphatase_CS"/>
</dbReference>
<evidence type="ECO:0000313" key="9">
    <source>
        <dbReference type="Proteomes" id="UP000001953"/>
    </source>
</evidence>
<dbReference type="CDD" id="cd01638">
    <property type="entry name" value="CysQ"/>
    <property type="match status" value="1"/>
</dbReference>
<feature type="binding site" evidence="6">
    <location>
        <position position="244"/>
    </location>
    <ligand>
        <name>Mg(2+)</name>
        <dbReference type="ChEBI" id="CHEBI:18420"/>
        <label>2</label>
    </ligand>
</feature>
<feature type="binding site" evidence="6">
    <location>
        <position position="111"/>
    </location>
    <ligand>
        <name>Mg(2+)</name>
        <dbReference type="ChEBI" id="CHEBI:18420"/>
        <label>1</label>
    </ligand>
</feature>
<dbReference type="EMBL" id="CP000319">
    <property type="protein sequence ID" value="ABE64108.1"/>
    <property type="molecule type" value="Genomic_DNA"/>
</dbReference>
<feature type="binding site" evidence="7">
    <location>
        <position position="114"/>
    </location>
    <ligand>
        <name>Mg(2+)</name>
        <dbReference type="ChEBI" id="CHEBI:18420"/>
        <label>1</label>
        <note>catalytic</note>
    </ligand>
</feature>
<dbReference type="STRING" id="323097.Nham_3378"/>
<feature type="binding site" evidence="7">
    <location>
        <position position="113"/>
    </location>
    <ligand>
        <name>Mg(2+)</name>
        <dbReference type="ChEBI" id="CHEBI:18420"/>
        <label>1</label>
        <note>catalytic</note>
    </ligand>
</feature>
<evidence type="ECO:0000256" key="6">
    <source>
        <dbReference type="HAMAP-Rule" id="MF_02095"/>
    </source>
</evidence>
<sequence>MLPPQGGRRRSATPCKEAANVPVIDAQSATALMDALTALVAKAGTAVLSVKRDRMTIGGKADGSPVTDADLASDRIIAEGLARLCPDIPVLSEERVHLATPPYVGSFFLIDPLDGTKEFIAGRDEFTVNLAIVTDGVPLFGIVGAPALGSIWRGLVGHGAQRLAVAPDSDVGGAEPIATRPFPGRGCQWIAAVSRSHGDSRSNAFIDSRPGAVRKPLGSAVKFCRIAEGGADIYPRLAPTSEWDVAAGHALVAAAGGKITDGRGAPLRFGESREGFLVPEFIAWGDPSAAP</sequence>
<dbReference type="Pfam" id="PF00459">
    <property type="entry name" value="Inositol_P"/>
    <property type="match status" value="1"/>
</dbReference>
<feature type="binding site" evidence="6">
    <location>
        <position position="113"/>
    </location>
    <ligand>
        <name>Mg(2+)</name>
        <dbReference type="ChEBI" id="CHEBI:18420"/>
        <label>1</label>
    </ligand>
</feature>
<gene>
    <name evidence="6" type="primary">cysQ</name>
    <name evidence="8" type="ordered locus">Nham_3378</name>
</gene>
<dbReference type="GO" id="GO:0005886">
    <property type="term" value="C:plasma membrane"/>
    <property type="evidence" value="ECO:0007669"/>
    <property type="project" value="UniProtKB-SubCell"/>
</dbReference>
<dbReference type="KEGG" id="nha:Nham_3378"/>
<feature type="binding site" evidence="7">
    <location>
        <position position="93"/>
    </location>
    <ligand>
        <name>Mg(2+)</name>
        <dbReference type="ChEBI" id="CHEBI:18420"/>
        <label>2</label>
    </ligand>
</feature>
<evidence type="ECO:0000256" key="5">
    <source>
        <dbReference type="ARBA" id="ARBA00023136"/>
    </source>
</evidence>
<keyword evidence="2 6" id="KW-1003">Cell membrane</keyword>
<feature type="binding site" evidence="7">
    <location>
        <position position="244"/>
    </location>
    <ligand>
        <name>Mg(2+)</name>
        <dbReference type="ChEBI" id="CHEBI:18420"/>
        <label>1</label>
        <note>catalytic</note>
    </ligand>
</feature>
<feature type="binding site" evidence="6">
    <location>
        <position position="114"/>
    </location>
    <ligand>
        <name>Mg(2+)</name>
        <dbReference type="ChEBI" id="CHEBI:18420"/>
        <label>2</label>
    </ligand>
</feature>
<name>Q1QI39_NITHX</name>
<dbReference type="eggNOG" id="COG1218">
    <property type="taxonomic scope" value="Bacteria"/>
</dbReference>
<evidence type="ECO:0000256" key="1">
    <source>
        <dbReference type="ARBA" id="ARBA00005289"/>
    </source>
</evidence>
<keyword evidence="6 7" id="KW-0460">Magnesium</keyword>
<dbReference type="PANTHER" id="PTHR43028">
    <property type="entry name" value="3'(2'),5'-BISPHOSPHATE NUCLEOTIDASE 1"/>
    <property type="match status" value="1"/>
</dbReference>
<comment type="catalytic activity">
    <reaction evidence="6">
        <text>adenosine 3',5'-bisphosphate + H2O = AMP + phosphate</text>
        <dbReference type="Rhea" id="RHEA:10040"/>
        <dbReference type="ChEBI" id="CHEBI:15377"/>
        <dbReference type="ChEBI" id="CHEBI:43474"/>
        <dbReference type="ChEBI" id="CHEBI:58343"/>
        <dbReference type="ChEBI" id="CHEBI:456215"/>
        <dbReference type="EC" id="3.1.3.7"/>
    </reaction>
</comment>